<dbReference type="GO" id="GO:0016020">
    <property type="term" value="C:membrane"/>
    <property type="evidence" value="ECO:0007669"/>
    <property type="project" value="InterPro"/>
</dbReference>
<dbReference type="FunFam" id="2.102.10.10:FF:000016">
    <property type="entry name" value="Nitrite reductase/ring-hydroxylating ferredoxin subunit"/>
    <property type="match status" value="1"/>
</dbReference>
<accession>A0A917T629</accession>
<dbReference type="GO" id="GO:0046872">
    <property type="term" value="F:metal ion binding"/>
    <property type="evidence" value="ECO:0007669"/>
    <property type="project" value="UniProtKB-KW"/>
</dbReference>
<dbReference type="SUPFAM" id="SSF50022">
    <property type="entry name" value="ISP domain"/>
    <property type="match status" value="1"/>
</dbReference>
<evidence type="ECO:0000256" key="1">
    <source>
        <dbReference type="ARBA" id="ARBA00002494"/>
    </source>
</evidence>
<sequence length="161" mass="14937">MTNQTTRRTLLASAGAAGVTAALTACAAYGDTGTNGAAAGDGSAGGAGTGGGADGAGGGSTAGGGGGAGFAKTGDIPVGGGKVFEDQKIVVTQPTAGTFKCFTAICTHAGCVVGDVSGGTINCPCHGSKFKVADGSVARGPATRSLAAVAIKVDGDAIKKA</sequence>
<keyword evidence="3" id="KW-0001">2Fe-2S</keyword>
<evidence type="ECO:0000256" key="7">
    <source>
        <dbReference type="ARBA" id="ARBA00023157"/>
    </source>
</evidence>
<feature type="chain" id="PRO_5037869902" description="Cytochrome bc1 complex Rieske iron-sulfur subunit" evidence="10">
    <location>
        <begin position="28"/>
        <end position="161"/>
    </location>
</feature>
<keyword evidence="6" id="KW-0411">Iron-sulfur</keyword>
<dbReference type="AlphaFoldDB" id="A0A917T629"/>
<name>A0A917T629_9ACTN</name>
<evidence type="ECO:0000256" key="2">
    <source>
        <dbReference type="ARBA" id="ARBA00015816"/>
    </source>
</evidence>
<dbReference type="InterPro" id="IPR036922">
    <property type="entry name" value="Rieske_2Fe-2S_sf"/>
</dbReference>
<comment type="caution">
    <text evidence="12">The sequence shown here is derived from an EMBL/GenBank/DDBJ whole genome shotgun (WGS) entry which is preliminary data.</text>
</comment>
<keyword evidence="7" id="KW-1015">Disulfide bond</keyword>
<dbReference type="CDD" id="cd03467">
    <property type="entry name" value="Rieske"/>
    <property type="match status" value="1"/>
</dbReference>
<evidence type="ECO:0000259" key="11">
    <source>
        <dbReference type="PROSITE" id="PS51296"/>
    </source>
</evidence>
<gene>
    <name evidence="12" type="ORF">GCM10007977_011080</name>
</gene>
<dbReference type="GO" id="GO:0004497">
    <property type="term" value="F:monooxygenase activity"/>
    <property type="evidence" value="ECO:0007669"/>
    <property type="project" value="UniProtKB-ARBA"/>
</dbReference>
<evidence type="ECO:0000256" key="3">
    <source>
        <dbReference type="ARBA" id="ARBA00022714"/>
    </source>
</evidence>
<dbReference type="GO" id="GO:0051537">
    <property type="term" value="F:2 iron, 2 sulfur cluster binding"/>
    <property type="evidence" value="ECO:0007669"/>
    <property type="project" value="UniProtKB-KW"/>
</dbReference>
<dbReference type="GO" id="GO:0016705">
    <property type="term" value="F:oxidoreductase activity, acting on paired donors, with incorporation or reduction of molecular oxygen"/>
    <property type="evidence" value="ECO:0007669"/>
    <property type="project" value="UniProtKB-ARBA"/>
</dbReference>
<keyword evidence="4" id="KW-0479">Metal-binding</keyword>
<keyword evidence="13" id="KW-1185">Reference proteome</keyword>
<evidence type="ECO:0000313" key="13">
    <source>
        <dbReference type="Proteomes" id="UP000642070"/>
    </source>
</evidence>
<dbReference type="PROSITE" id="PS51296">
    <property type="entry name" value="RIESKE"/>
    <property type="match status" value="1"/>
</dbReference>
<keyword evidence="10" id="KW-0732">Signal</keyword>
<comment type="function">
    <text evidence="1">Iron-sulfur subunit of the cytochrome bc1 complex, an essential component of the respiratory electron transport chain required for ATP synthesis. The bc1 complex catalyzes the oxidation of menaquinol and the reduction of cytochrome c in the respiratory chain. The bc1 complex operates through a Q-cycle mechanism that couples electron transfer to generation of the proton gradient that drives ATP synthesis.</text>
</comment>
<dbReference type="InterPro" id="IPR005805">
    <property type="entry name" value="Rieske_Fe-S_prot_C"/>
</dbReference>
<reference evidence="12" key="2">
    <citation type="submission" date="2020-09" db="EMBL/GenBank/DDBJ databases">
        <authorList>
            <person name="Sun Q."/>
            <person name="Ohkuma M."/>
        </authorList>
    </citation>
    <scope>NUCLEOTIDE SEQUENCE</scope>
    <source>
        <strain evidence="12">JCM 19831</strain>
    </source>
</reference>
<dbReference type="EMBL" id="BMPI01000004">
    <property type="protein sequence ID" value="GGM11723.1"/>
    <property type="molecule type" value="Genomic_DNA"/>
</dbReference>
<reference evidence="12" key="1">
    <citation type="journal article" date="2014" name="Int. J. Syst. Evol. Microbiol.">
        <title>Complete genome sequence of Corynebacterium casei LMG S-19264T (=DSM 44701T), isolated from a smear-ripened cheese.</title>
        <authorList>
            <consortium name="US DOE Joint Genome Institute (JGI-PGF)"/>
            <person name="Walter F."/>
            <person name="Albersmeier A."/>
            <person name="Kalinowski J."/>
            <person name="Ruckert C."/>
        </authorList>
    </citation>
    <scope>NUCLEOTIDE SEQUENCE</scope>
    <source>
        <strain evidence="12">JCM 19831</strain>
    </source>
</reference>
<evidence type="ECO:0000313" key="12">
    <source>
        <dbReference type="EMBL" id="GGM11723.1"/>
    </source>
</evidence>
<dbReference type="InterPro" id="IPR017941">
    <property type="entry name" value="Rieske_2Fe-2S"/>
</dbReference>
<evidence type="ECO:0000256" key="9">
    <source>
        <dbReference type="ARBA" id="ARBA00034078"/>
    </source>
</evidence>
<keyword evidence="5" id="KW-0408">Iron</keyword>
<dbReference type="PROSITE" id="PS51318">
    <property type="entry name" value="TAT"/>
    <property type="match status" value="1"/>
</dbReference>
<evidence type="ECO:0000256" key="10">
    <source>
        <dbReference type="SAM" id="SignalP"/>
    </source>
</evidence>
<evidence type="ECO:0000256" key="8">
    <source>
        <dbReference type="ARBA" id="ARBA00029586"/>
    </source>
</evidence>
<dbReference type="PANTHER" id="PTHR10134">
    <property type="entry name" value="CYTOCHROME B-C1 COMPLEX SUBUNIT RIESKE, MITOCHONDRIAL"/>
    <property type="match status" value="1"/>
</dbReference>
<dbReference type="InterPro" id="IPR014349">
    <property type="entry name" value="Rieske_Fe-S_prot"/>
</dbReference>
<dbReference type="Proteomes" id="UP000642070">
    <property type="component" value="Unassembled WGS sequence"/>
</dbReference>
<comment type="cofactor">
    <cofactor evidence="9">
        <name>[2Fe-2S] cluster</name>
        <dbReference type="ChEBI" id="CHEBI:190135"/>
    </cofactor>
</comment>
<proteinExistence type="predicted"/>
<dbReference type="RefSeq" id="WP_190248586.1">
    <property type="nucleotide sequence ID" value="NZ_BMPI01000004.1"/>
</dbReference>
<evidence type="ECO:0000256" key="4">
    <source>
        <dbReference type="ARBA" id="ARBA00022723"/>
    </source>
</evidence>
<evidence type="ECO:0000256" key="6">
    <source>
        <dbReference type="ARBA" id="ARBA00023014"/>
    </source>
</evidence>
<dbReference type="InterPro" id="IPR006311">
    <property type="entry name" value="TAT_signal"/>
</dbReference>
<protein>
    <recommendedName>
        <fullName evidence="2">Cytochrome bc1 complex Rieske iron-sulfur subunit</fullName>
    </recommendedName>
    <alternativeName>
        <fullName evidence="8">Cytochrome bc1 reductase complex subunit QcrA</fullName>
    </alternativeName>
</protein>
<dbReference type="Gene3D" id="2.102.10.10">
    <property type="entry name" value="Rieske [2Fe-2S] iron-sulphur domain"/>
    <property type="match status" value="1"/>
</dbReference>
<dbReference type="PROSITE" id="PS51257">
    <property type="entry name" value="PROKAR_LIPOPROTEIN"/>
    <property type="match status" value="1"/>
</dbReference>
<evidence type="ECO:0000256" key="5">
    <source>
        <dbReference type="ARBA" id="ARBA00023004"/>
    </source>
</evidence>
<organism evidence="12 13">
    <name type="scientific">Dactylosporangium sucinum</name>
    <dbReference type="NCBI Taxonomy" id="1424081"/>
    <lineage>
        <taxon>Bacteria</taxon>
        <taxon>Bacillati</taxon>
        <taxon>Actinomycetota</taxon>
        <taxon>Actinomycetes</taxon>
        <taxon>Micromonosporales</taxon>
        <taxon>Micromonosporaceae</taxon>
        <taxon>Dactylosporangium</taxon>
    </lineage>
</organism>
<feature type="domain" description="Rieske" evidence="11">
    <location>
        <begin position="68"/>
        <end position="160"/>
    </location>
</feature>
<dbReference type="Pfam" id="PF00355">
    <property type="entry name" value="Rieske"/>
    <property type="match status" value="1"/>
</dbReference>
<dbReference type="PRINTS" id="PR00162">
    <property type="entry name" value="RIESKE"/>
</dbReference>
<feature type="signal peptide" evidence="10">
    <location>
        <begin position="1"/>
        <end position="27"/>
    </location>
</feature>